<dbReference type="PROSITE" id="PS51186">
    <property type="entry name" value="GNAT"/>
    <property type="match status" value="1"/>
</dbReference>
<dbReference type="SUPFAM" id="SSF55729">
    <property type="entry name" value="Acyl-CoA N-acyltransferases (Nat)"/>
    <property type="match status" value="1"/>
</dbReference>
<comment type="caution">
    <text evidence="3">The sequence shown here is derived from an EMBL/GenBank/DDBJ whole genome shotgun (WGS) entry which is preliminary data.</text>
</comment>
<dbReference type="EMBL" id="JAIXNE010000004">
    <property type="protein sequence ID" value="MCA6077545.1"/>
    <property type="molecule type" value="Genomic_DNA"/>
</dbReference>
<dbReference type="Gene3D" id="3.40.630.30">
    <property type="match status" value="1"/>
</dbReference>
<dbReference type="EMBL" id="JAIXNE010000003">
    <property type="protein sequence ID" value="MCA6076417.1"/>
    <property type="molecule type" value="Genomic_DNA"/>
</dbReference>
<dbReference type="Pfam" id="PF13508">
    <property type="entry name" value="Acetyltransf_7"/>
    <property type="match status" value="1"/>
</dbReference>
<evidence type="ECO:0000313" key="5">
    <source>
        <dbReference type="Proteomes" id="UP001139409"/>
    </source>
</evidence>
<feature type="domain" description="N-acetyltransferase" evidence="1">
    <location>
        <begin position="3"/>
        <end position="151"/>
    </location>
</feature>
<sequence length="217" mass="24869">MNLVITVASEKHLHFAETICTYMQTAAEQRGTGIAKRSPEYVSKKMEEGKAVIAMDGDQVVGFCYIETWSHEKYVANSGLIVHPDYRGQGLGKKIKEEIFKLSRKKYPEARIFGITTSLAVMKINAELGYKPVTFSELTTDEAFWNGCQSCKNFDILTRTNRSHCLCTGMMYDPEKAKTQAEKVTKEQRWQRFKRFLSIENWKPTKKIIATIKSYVL</sequence>
<proteinExistence type="predicted"/>
<dbReference type="InterPro" id="IPR000182">
    <property type="entry name" value="GNAT_dom"/>
</dbReference>
<evidence type="ECO:0000313" key="4">
    <source>
        <dbReference type="EMBL" id="MCA6077545.1"/>
    </source>
</evidence>
<dbReference type="RefSeq" id="WP_225698344.1">
    <property type="nucleotide sequence ID" value="NZ_JAIXNE010000002.1"/>
</dbReference>
<protein>
    <submittedName>
        <fullName evidence="3">GNAT family N-acetyltransferase</fullName>
    </submittedName>
</protein>
<gene>
    <name evidence="2" type="ORF">LDX50_10190</name>
    <name evidence="3" type="ORF">LDX50_16160</name>
    <name evidence="4" type="ORF">LDX50_21880</name>
</gene>
<evidence type="ECO:0000313" key="2">
    <source>
        <dbReference type="EMBL" id="MCA6075240.1"/>
    </source>
</evidence>
<evidence type="ECO:0000259" key="1">
    <source>
        <dbReference type="PROSITE" id="PS51186"/>
    </source>
</evidence>
<organism evidence="3 5">
    <name type="scientific">Fulvivirga sedimenti</name>
    <dbReference type="NCBI Taxonomy" id="2879465"/>
    <lineage>
        <taxon>Bacteria</taxon>
        <taxon>Pseudomonadati</taxon>
        <taxon>Bacteroidota</taxon>
        <taxon>Cytophagia</taxon>
        <taxon>Cytophagales</taxon>
        <taxon>Fulvivirgaceae</taxon>
        <taxon>Fulvivirga</taxon>
    </lineage>
</organism>
<dbReference type="AlphaFoldDB" id="A0A9X1HUL8"/>
<dbReference type="Proteomes" id="UP001139409">
    <property type="component" value="Unassembled WGS sequence"/>
</dbReference>
<dbReference type="InterPro" id="IPR016181">
    <property type="entry name" value="Acyl_CoA_acyltransferase"/>
</dbReference>
<dbReference type="GO" id="GO:0016747">
    <property type="term" value="F:acyltransferase activity, transferring groups other than amino-acyl groups"/>
    <property type="evidence" value="ECO:0007669"/>
    <property type="project" value="InterPro"/>
</dbReference>
<accession>A0A9X1HUL8</accession>
<dbReference type="EMBL" id="JAIXNE010000002">
    <property type="protein sequence ID" value="MCA6075240.1"/>
    <property type="molecule type" value="Genomic_DNA"/>
</dbReference>
<evidence type="ECO:0000313" key="3">
    <source>
        <dbReference type="EMBL" id="MCA6076417.1"/>
    </source>
</evidence>
<name>A0A9X1HUL8_9BACT</name>
<dbReference type="CDD" id="cd04301">
    <property type="entry name" value="NAT_SF"/>
    <property type="match status" value="1"/>
</dbReference>
<reference evidence="3" key="1">
    <citation type="submission" date="2021-09" db="EMBL/GenBank/DDBJ databases">
        <title>Fulvivirga sp. isolated from coastal sediment.</title>
        <authorList>
            <person name="Yu H."/>
        </authorList>
    </citation>
    <scope>NUCLEOTIDE SEQUENCE</scope>
    <source>
        <strain evidence="3">1062</strain>
    </source>
</reference>
<keyword evidence="5" id="KW-1185">Reference proteome</keyword>